<evidence type="ECO:0000256" key="1">
    <source>
        <dbReference type="SAM" id="MobiDB-lite"/>
    </source>
</evidence>
<comment type="caution">
    <text evidence="2">The sequence shown here is derived from an EMBL/GenBank/DDBJ whole genome shotgun (WGS) entry which is preliminary data.</text>
</comment>
<gene>
    <name evidence="2" type="ORF">SCA03_32550</name>
</gene>
<dbReference type="EMBL" id="BJMM01000014">
    <property type="protein sequence ID" value="GEB50704.1"/>
    <property type="molecule type" value="Genomic_DNA"/>
</dbReference>
<keyword evidence="3" id="KW-1185">Reference proteome</keyword>
<evidence type="ECO:0000313" key="2">
    <source>
        <dbReference type="EMBL" id="GEB50704.1"/>
    </source>
</evidence>
<dbReference type="Proteomes" id="UP000319210">
    <property type="component" value="Unassembled WGS sequence"/>
</dbReference>
<name>A0A4Y3QZ66_STRCI</name>
<accession>A0A4Y3QZ66</accession>
<evidence type="ECO:0000313" key="3">
    <source>
        <dbReference type="Proteomes" id="UP000319210"/>
    </source>
</evidence>
<sequence>MGELAFIASTLRPRGGAGPHSPANRHHGPCTARILPRRSAHTGTAHTGTAHTAQPPFDNGRTTEEPAAAARSRRPRSPGPARPCPAGGERGQSRNASGHFSALVGRCPSAQRVSSTMAGRSAYPESVRL</sequence>
<feature type="compositionally biased region" description="Low complexity" evidence="1">
    <location>
        <begin position="41"/>
        <end position="53"/>
    </location>
</feature>
<feature type="region of interest" description="Disordered" evidence="1">
    <location>
        <begin position="1"/>
        <end position="129"/>
    </location>
</feature>
<organism evidence="2 3">
    <name type="scientific">Streptomyces cacaoi</name>
    <dbReference type="NCBI Taxonomy" id="1898"/>
    <lineage>
        <taxon>Bacteria</taxon>
        <taxon>Bacillati</taxon>
        <taxon>Actinomycetota</taxon>
        <taxon>Actinomycetes</taxon>
        <taxon>Kitasatosporales</taxon>
        <taxon>Streptomycetaceae</taxon>
        <taxon>Streptomyces</taxon>
    </lineage>
</organism>
<proteinExistence type="predicted"/>
<reference evidence="2 3" key="1">
    <citation type="submission" date="2019-06" db="EMBL/GenBank/DDBJ databases">
        <title>Whole genome shotgun sequence of Streptomyces cacaoi subsp. cacaoi NBRC 12748.</title>
        <authorList>
            <person name="Hosoyama A."/>
            <person name="Uohara A."/>
            <person name="Ohji S."/>
            <person name="Ichikawa N."/>
        </authorList>
    </citation>
    <scope>NUCLEOTIDE SEQUENCE [LARGE SCALE GENOMIC DNA]</scope>
    <source>
        <strain evidence="2 3">NBRC 12748</strain>
    </source>
</reference>
<dbReference type="AlphaFoldDB" id="A0A4Y3QZ66"/>
<protein>
    <submittedName>
        <fullName evidence="2">Uncharacterized protein</fullName>
    </submittedName>
</protein>